<accession>A0AAP0NU22</accession>
<protein>
    <submittedName>
        <fullName evidence="1">Uncharacterized protein</fullName>
    </submittedName>
</protein>
<gene>
    <name evidence="1" type="ORF">Sjap_015538</name>
</gene>
<dbReference type="EMBL" id="JBBNAE010000006">
    <property type="protein sequence ID" value="KAK9116591.1"/>
    <property type="molecule type" value="Genomic_DNA"/>
</dbReference>
<evidence type="ECO:0000313" key="1">
    <source>
        <dbReference type="EMBL" id="KAK9116591.1"/>
    </source>
</evidence>
<name>A0AAP0NU22_9MAGN</name>
<evidence type="ECO:0000313" key="2">
    <source>
        <dbReference type="Proteomes" id="UP001417504"/>
    </source>
</evidence>
<comment type="caution">
    <text evidence="1">The sequence shown here is derived from an EMBL/GenBank/DDBJ whole genome shotgun (WGS) entry which is preliminary data.</text>
</comment>
<keyword evidence="2" id="KW-1185">Reference proteome</keyword>
<organism evidence="1 2">
    <name type="scientific">Stephania japonica</name>
    <dbReference type="NCBI Taxonomy" id="461633"/>
    <lineage>
        <taxon>Eukaryota</taxon>
        <taxon>Viridiplantae</taxon>
        <taxon>Streptophyta</taxon>
        <taxon>Embryophyta</taxon>
        <taxon>Tracheophyta</taxon>
        <taxon>Spermatophyta</taxon>
        <taxon>Magnoliopsida</taxon>
        <taxon>Ranunculales</taxon>
        <taxon>Menispermaceae</taxon>
        <taxon>Menispermoideae</taxon>
        <taxon>Cissampelideae</taxon>
        <taxon>Stephania</taxon>
    </lineage>
</organism>
<dbReference type="AlphaFoldDB" id="A0AAP0NU22"/>
<proteinExistence type="predicted"/>
<dbReference type="Proteomes" id="UP001417504">
    <property type="component" value="Unassembled WGS sequence"/>
</dbReference>
<sequence length="110" mass="12365">MGKSPLCQGSKSTANAPWVALWRFTFTAPLAVPDPKPLWLGFSTPRLIGRRRGIDREGEIEERRATIHGERGLDVEAKSRVVTVCALKRRLCQQETSVPMRDDCAYKGRL</sequence>
<reference evidence="1 2" key="1">
    <citation type="submission" date="2024-01" db="EMBL/GenBank/DDBJ databases">
        <title>Genome assemblies of Stephania.</title>
        <authorList>
            <person name="Yang L."/>
        </authorList>
    </citation>
    <scope>NUCLEOTIDE SEQUENCE [LARGE SCALE GENOMIC DNA]</scope>
    <source>
        <strain evidence="1">QJT</strain>
        <tissue evidence="1">Leaf</tissue>
    </source>
</reference>